<evidence type="ECO:0000313" key="2">
    <source>
        <dbReference type="EMBL" id="GMG84564.1"/>
    </source>
</evidence>
<accession>A0ABQ6LPT9</accession>
<sequence>MQPAGAQDRTDRRKRLTDIRRVRNRFFFKDYSAVSIDNADAGHFKRDIKAREQYFSRGRSPGHGTTGKETTGDPED</sequence>
<keyword evidence="3" id="KW-1185">Reference proteome</keyword>
<protein>
    <submittedName>
        <fullName evidence="2">Uncharacterized protein</fullName>
    </submittedName>
</protein>
<organism evidence="2 3">
    <name type="scientific">Paralimibaculum aggregatum</name>
    <dbReference type="NCBI Taxonomy" id="3036245"/>
    <lineage>
        <taxon>Bacteria</taxon>
        <taxon>Pseudomonadati</taxon>
        <taxon>Pseudomonadota</taxon>
        <taxon>Alphaproteobacteria</taxon>
        <taxon>Rhodobacterales</taxon>
        <taxon>Paracoccaceae</taxon>
        <taxon>Paralimibaculum</taxon>
    </lineage>
</organism>
<evidence type="ECO:0000313" key="3">
    <source>
        <dbReference type="Proteomes" id="UP001239909"/>
    </source>
</evidence>
<gene>
    <name evidence="2" type="ORF">LNKW23_37800</name>
</gene>
<name>A0ABQ6LPT9_9RHOB</name>
<evidence type="ECO:0000256" key="1">
    <source>
        <dbReference type="SAM" id="MobiDB-lite"/>
    </source>
</evidence>
<dbReference type="Proteomes" id="UP001239909">
    <property type="component" value="Unassembled WGS sequence"/>
</dbReference>
<dbReference type="EMBL" id="BSYI01000038">
    <property type="protein sequence ID" value="GMG84564.1"/>
    <property type="molecule type" value="Genomic_DNA"/>
</dbReference>
<proteinExistence type="predicted"/>
<feature type="region of interest" description="Disordered" evidence="1">
    <location>
        <begin position="52"/>
        <end position="76"/>
    </location>
</feature>
<comment type="caution">
    <text evidence="2">The sequence shown here is derived from an EMBL/GenBank/DDBJ whole genome shotgun (WGS) entry which is preliminary data.</text>
</comment>
<reference evidence="2 3" key="1">
    <citation type="submission" date="2023-04" db="EMBL/GenBank/DDBJ databases">
        <title>Marinoamorphus aggregata gen. nov., sp. Nov., isolate from tissue of brittle star Ophioplocus japonicus.</title>
        <authorList>
            <person name="Kawano K."/>
            <person name="Sawayama S."/>
            <person name="Nakagawa S."/>
        </authorList>
    </citation>
    <scope>NUCLEOTIDE SEQUENCE [LARGE SCALE GENOMIC DNA]</scope>
    <source>
        <strain evidence="2 3">NKW23</strain>
    </source>
</reference>